<dbReference type="CDD" id="cd00731">
    <property type="entry name" value="CheA_reg"/>
    <property type="match status" value="1"/>
</dbReference>
<dbReference type="EC" id="2.7.13.3" evidence="2"/>
<comment type="function">
    <text evidence="3">Involved in the transmission of sensory signals from the chemoreceptors to the flagellar motors. CheA is autophosphorylated; it can transfer its phosphate group to either CheB or CheY.</text>
</comment>
<comment type="caution">
    <text evidence="5">The sequence shown here is derived from an EMBL/GenBank/DDBJ whole genome shotgun (WGS) entry which is preliminary data.</text>
</comment>
<dbReference type="InterPro" id="IPR036061">
    <property type="entry name" value="CheW-like_dom_sf"/>
</dbReference>
<dbReference type="GO" id="GO:0004673">
    <property type="term" value="F:protein histidine kinase activity"/>
    <property type="evidence" value="ECO:0007669"/>
    <property type="project" value="UniProtKB-EC"/>
</dbReference>
<dbReference type="Gene3D" id="2.30.30.40">
    <property type="entry name" value="SH3 Domains"/>
    <property type="match status" value="1"/>
</dbReference>
<dbReference type="SMART" id="SM00260">
    <property type="entry name" value="CheW"/>
    <property type="match status" value="1"/>
</dbReference>
<accession>A0A0T5Z5A3</accession>
<dbReference type="FunFam" id="2.30.30.40:FF:000048">
    <property type="entry name" value="Chemotaxis protein CheA, putative"/>
    <property type="match status" value="1"/>
</dbReference>
<dbReference type="Proteomes" id="UP000051276">
    <property type="component" value="Unassembled WGS sequence"/>
</dbReference>
<sequence length="144" mass="15485">DGQTVSVGSETYIVPLVSIIESIQVSEEMINLVAGRGETFKLRGEYLPIVRLHEVFGIEDVKATSLKEGLLVVVEGEGRHCGLFVDDLLGQQQVVIKSLEANYKKVEGISGATILGDGSVALIIDIPGLLRLATQAQVNEKRIA</sequence>
<name>A0A0T5Z5A3_9GAMM</name>
<gene>
    <name evidence="5" type="ORF">Ga0076813_12303</name>
</gene>
<evidence type="ECO:0000256" key="2">
    <source>
        <dbReference type="ARBA" id="ARBA00012438"/>
    </source>
</evidence>
<dbReference type="PANTHER" id="PTHR43395">
    <property type="entry name" value="SENSOR HISTIDINE KINASE CHEA"/>
    <property type="match status" value="1"/>
</dbReference>
<evidence type="ECO:0000259" key="4">
    <source>
        <dbReference type="PROSITE" id="PS50851"/>
    </source>
</evidence>
<evidence type="ECO:0000256" key="1">
    <source>
        <dbReference type="ARBA" id="ARBA00000085"/>
    </source>
</evidence>
<dbReference type="InterPro" id="IPR002545">
    <property type="entry name" value="CheW-lke_dom"/>
</dbReference>
<reference evidence="5 6" key="1">
    <citation type="submission" date="2015-11" db="EMBL/GenBank/DDBJ databases">
        <title>The genome of Candidatus Endoriftia persephone in Ridgeia piscesae and population structure of the North Eastern Pacific vestimentiferan symbionts.</title>
        <authorList>
            <person name="Perez M."/>
            <person name="Juniper K.S."/>
        </authorList>
    </citation>
    <scope>NUCLEOTIDE SEQUENCE [LARGE SCALE GENOMIC DNA]</scope>
    <source>
        <strain evidence="5">Ind10</strain>
    </source>
</reference>
<evidence type="ECO:0000313" key="5">
    <source>
        <dbReference type="EMBL" id="KRT57825.1"/>
    </source>
</evidence>
<proteinExistence type="predicted"/>
<dbReference type="InterPro" id="IPR051315">
    <property type="entry name" value="Bact_Chemotaxis_CheA"/>
</dbReference>
<dbReference type="GO" id="GO:0006935">
    <property type="term" value="P:chemotaxis"/>
    <property type="evidence" value="ECO:0007669"/>
    <property type="project" value="InterPro"/>
</dbReference>
<dbReference type="GO" id="GO:0007165">
    <property type="term" value="P:signal transduction"/>
    <property type="evidence" value="ECO:0007669"/>
    <property type="project" value="InterPro"/>
</dbReference>
<dbReference type="Pfam" id="PF01584">
    <property type="entry name" value="CheW"/>
    <property type="match status" value="1"/>
</dbReference>
<dbReference type="AlphaFoldDB" id="A0A0T5Z5A3"/>
<feature type="non-terminal residue" evidence="5">
    <location>
        <position position="1"/>
    </location>
</feature>
<dbReference type="SUPFAM" id="SSF50341">
    <property type="entry name" value="CheW-like"/>
    <property type="match status" value="1"/>
</dbReference>
<feature type="domain" description="CheW-like" evidence="4">
    <location>
        <begin position="1"/>
        <end position="135"/>
    </location>
</feature>
<evidence type="ECO:0000256" key="3">
    <source>
        <dbReference type="ARBA" id="ARBA00035100"/>
    </source>
</evidence>
<dbReference type="RefSeq" id="WP_199399761.1">
    <property type="nucleotide sequence ID" value="NZ_KQ557082.1"/>
</dbReference>
<organism evidence="5 6">
    <name type="scientific">endosymbiont of Ridgeia piscesae</name>
    <dbReference type="NCBI Taxonomy" id="54398"/>
    <lineage>
        <taxon>Bacteria</taxon>
        <taxon>Pseudomonadati</taxon>
        <taxon>Pseudomonadota</taxon>
        <taxon>Gammaproteobacteria</taxon>
        <taxon>sulfur-oxidizing symbionts</taxon>
    </lineage>
</organism>
<dbReference type="PANTHER" id="PTHR43395:SF10">
    <property type="entry name" value="CHEMOTAXIS PROTEIN CHEA"/>
    <property type="match status" value="1"/>
</dbReference>
<dbReference type="EMBL" id="LMXI01000464">
    <property type="protein sequence ID" value="KRT57825.1"/>
    <property type="molecule type" value="Genomic_DNA"/>
</dbReference>
<protein>
    <recommendedName>
        <fullName evidence="2">histidine kinase</fullName>
        <ecNumber evidence="2">2.7.13.3</ecNumber>
    </recommendedName>
</protein>
<dbReference type="PROSITE" id="PS50851">
    <property type="entry name" value="CHEW"/>
    <property type="match status" value="1"/>
</dbReference>
<evidence type="ECO:0000313" key="6">
    <source>
        <dbReference type="Proteomes" id="UP000051276"/>
    </source>
</evidence>
<comment type="catalytic activity">
    <reaction evidence="1">
        <text>ATP + protein L-histidine = ADP + protein N-phospho-L-histidine.</text>
        <dbReference type="EC" id="2.7.13.3"/>
    </reaction>
</comment>
<dbReference type="PATRIC" id="fig|54398.4.peg.3754"/>